<dbReference type="InterPro" id="IPR017900">
    <property type="entry name" value="4Fe4S_Fe_S_CS"/>
</dbReference>
<keyword evidence="8" id="KW-1278">Translocase</keyword>
<dbReference type="GO" id="GO:0051539">
    <property type="term" value="F:4 iron, 4 sulfur cluster binding"/>
    <property type="evidence" value="ECO:0007669"/>
    <property type="project" value="UniProtKB-KW"/>
</dbReference>
<comment type="function">
    <text evidence="8">Part of a membrane-bound complex that couples electron transfer with translocation of ions across the membrane.</text>
</comment>
<dbReference type="Pfam" id="PF01512">
    <property type="entry name" value="Complex1_51K"/>
    <property type="match status" value="1"/>
</dbReference>
<feature type="binding site" evidence="8">
    <location>
        <position position="409"/>
    </location>
    <ligand>
        <name>[4Fe-4S] cluster</name>
        <dbReference type="ChEBI" id="CHEBI:49883"/>
        <label>2</label>
    </ligand>
</feature>
<keyword evidence="8" id="KW-0472">Membrane</keyword>
<feature type="binding site" evidence="8">
    <location>
        <position position="403"/>
    </location>
    <ligand>
        <name>[4Fe-4S] cluster</name>
        <dbReference type="ChEBI" id="CHEBI:49883"/>
        <label>2</label>
    </ligand>
</feature>
<keyword evidence="3 8" id="KW-0479">Metal-binding</keyword>
<dbReference type="GO" id="GO:0022900">
    <property type="term" value="P:electron transport chain"/>
    <property type="evidence" value="ECO:0007669"/>
    <property type="project" value="UniProtKB-UniRule"/>
</dbReference>
<dbReference type="Pfam" id="PF10531">
    <property type="entry name" value="SLBB"/>
    <property type="match status" value="1"/>
</dbReference>
<keyword evidence="8" id="KW-1003">Cell membrane</keyword>
<dbReference type="EMBL" id="JANFYS010000005">
    <property type="protein sequence ID" value="MCQ4769606.1"/>
    <property type="molecule type" value="Genomic_DNA"/>
</dbReference>
<dbReference type="PROSITE" id="PS51379">
    <property type="entry name" value="4FE4S_FER_2"/>
    <property type="match status" value="2"/>
</dbReference>
<feature type="binding site" evidence="8">
    <location>
        <position position="367"/>
    </location>
    <ligand>
        <name>[4Fe-4S] cluster</name>
        <dbReference type="ChEBI" id="CHEBI:49883"/>
        <label>1</label>
    </ligand>
</feature>
<dbReference type="InterPro" id="IPR026902">
    <property type="entry name" value="RnfC_N"/>
</dbReference>
<dbReference type="PANTHER" id="PTHR43034">
    <property type="entry name" value="ION-TRANSLOCATING OXIDOREDUCTASE COMPLEX SUBUNIT C"/>
    <property type="match status" value="1"/>
</dbReference>
<name>A0AAW5JM36_9FIRM</name>
<evidence type="ECO:0000256" key="8">
    <source>
        <dbReference type="HAMAP-Rule" id="MF_00461"/>
    </source>
</evidence>
<comment type="similarity">
    <text evidence="8">Belongs to the 4Fe4S bacterial-type ferredoxin family. RnfC subfamily.</text>
</comment>
<feature type="binding site" evidence="8">
    <location>
        <position position="374"/>
    </location>
    <ligand>
        <name>[4Fe-4S] cluster</name>
        <dbReference type="ChEBI" id="CHEBI:49883"/>
        <label>2</label>
    </ligand>
</feature>
<evidence type="ECO:0000256" key="5">
    <source>
        <dbReference type="ARBA" id="ARBA00022982"/>
    </source>
</evidence>
<dbReference type="InterPro" id="IPR017896">
    <property type="entry name" value="4Fe4S_Fe-S-bd"/>
</dbReference>
<evidence type="ECO:0000256" key="2">
    <source>
        <dbReference type="ARBA" id="ARBA00022485"/>
    </source>
</evidence>
<comment type="subcellular location">
    <subcellularLocation>
        <location evidence="8">Cell membrane</location>
        <topology evidence="8">Peripheral membrane protein</topology>
    </subcellularLocation>
</comment>
<gene>
    <name evidence="10" type="primary">rsxC</name>
    <name evidence="8" type="synonym">rnfC</name>
    <name evidence="10" type="ORF">NE579_03865</name>
</gene>
<feature type="domain" description="4Fe-4S ferredoxin-type" evidence="9">
    <location>
        <begin position="394"/>
        <end position="422"/>
    </location>
</feature>
<comment type="subunit">
    <text evidence="8">The complex is composed of six subunits: RnfA, RnfB, RnfC, RnfD, RnfE and RnfG.</text>
</comment>
<dbReference type="InterPro" id="IPR037225">
    <property type="entry name" value="Nuo51_FMN-bd_sf"/>
</dbReference>
<evidence type="ECO:0000313" key="10">
    <source>
        <dbReference type="EMBL" id="MCQ4769606.1"/>
    </source>
</evidence>
<dbReference type="GO" id="GO:0009055">
    <property type="term" value="F:electron transfer activity"/>
    <property type="evidence" value="ECO:0007669"/>
    <property type="project" value="InterPro"/>
</dbReference>
<sequence>MKHLFFGGVHPADRKELTGRGIPAPAPIPAQVVIPLRQHIGAPCTPLVKPGDTVGLGQKLGDGEGLCVPVHASVSGLVTAVEPRPHPGGGQVLSVVIENDYQDTPASALEPHLDLSGLTKEEIVSIIGEAGIVGMGGATFPTDVKTVAGMGRVDTLIANACECEPYITADDALLCTYPEQVLRGMGVLMAVLEPKRAVLAVEDNKSEAVGILKKQMETFPGIELLVLPTRYPQGAEKQLIQAVTGRQVPPGALPKDVGCAVFNAATFASIYKAVYEGEPVTRRIVTVTGEGVREPKNLIVRIGAPFSEVIAAAGGLTGDVWKVLSGGPMMGVAQADLAVPVVKGTNAVLCLSRAQDREEAHPQCIRCAKCVTACPMSLQPLYLYRFEQAGDLAALRRLNLTDCIECGCCAYVCPGRLPLVESFRAGKRAVKEENAS</sequence>
<dbReference type="SUPFAM" id="SSF142019">
    <property type="entry name" value="Nqo1 FMN-binding domain-like"/>
    <property type="match status" value="1"/>
</dbReference>
<protein>
    <recommendedName>
        <fullName evidence="8">Ion-translocating oxidoreductase complex subunit C</fullName>
        <ecNumber evidence="8">7.-.-.-</ecNumber>
    </recommendedName>
    <alternativeName>
        <fullName evidence="8">Rnf electron transport complex subunit C</fullName>
    </alternativeName>
</protein>
<reference evidence="10" key="1">
    <citation type="submission" date="2022-06" db="EMBL/GenBank/DDBJ databases">
        <title>Isolation of gut microbiota from human fecal samples.</title>
        <authorList>
            <person name="Pamer E.G."/>
            <person name="Barat B."/>
            <person name="Waligurski E."/>
            <person name="Medina S."/>
            <person name="Paddock L."/>
            <person name="Mostad J."/>
        </authorList>
    </citation>
    <scope>NUCLEOTIDE SEQUENCE</scope>
    <source>
        <strain evidence="10">DFI.9.91</strain>
    </source>
</reference>
<dbReference type="NCBIfam" id="NF003454">
    <property type="entry name" value="PRK05035.1"/>
    <property type="match status" value="1"/>
</dbReference>
<dbReference type="InterPro" id="IPR011538">
    <property type="entry name" value="Nuo51_FMN-bd"/>
</dbReference>
<keyword evidence="1 8" id="KW-0813">Transport</keyword>
<evidence type="ECO:0000313" key="11">
    <source>
        <dbReference type="Proteomes" id="UP001204562"/>
    </source>
</evidence>
<feature type="binding site" evidence="8">
    <location>
        <position position="370"/>
    </location>
    <ligand>
        <name>[4Fe-4S] cluster</name>
        <dbReference type="ChEBI" id="CHEBI:49883"/>
        <label>1</label>
    </ligand>
</feature>
<dbReference type="GO" id="GO:0005886">
    <property type="term" value="C:plasma membrane"/>
    <property type="evidence" value="ECO:0007669"/>
    <property type="project" value="UniProtKB-SubCell"/>
</dbReference>
<feature type="domain" description="4Fe-4S ferredoxin-type" evidence="9">
    <location>
        <begin position="356"/>
        <end position="384"/>
    </location>
</feature>
<evidence type="ECO:0000256" key="6">
    <source>
        <dbReference type="ARBA" id="ARBA00023004"/>
    </source>
</evidence>
<dbReference type="NCBIfam" id="TIGR01945">
    <property type="entry name" value="rnfC"/>
    <property type="match status" value="1"/>
</dbReference>
<dbReference type="InterPro" id="IPR010208">
    <property type="entry name" value="Ion_transpt_RnfC/RsxC"/>
</dbReference>
<evidence type="ECO:0000256" key="7">
    <source>
        <dbReference type="ARBA" id="ARBA00023014"/>
    </source>
</evidence>
<dbReference type="Proteomes" id="UP001204562">
    <property type="component" value="Unassembled WGS sequence"/>
</dbReference>
<dbReference type="PANTHER" id="PTHR43034:SF2">
    <property type="entry name" value="ION-TRANSLOCATING OXIDOREDUCTASE COMPLEX SUBUNIT C"/>
    <property type="match status" value="1"/>
</dbReference>
<dbReference type="Gene3D" id="3.40.50.11540">
    <property type="entry name" value="NADH-ubiquinone oxidoreductase 51kDa subunit"/>
    <property type="match status" value="1"/>
</dbReference>
<accession>A0AAW5JM36</accession>
<evidence type="ECO:0000256" key="1">
    <source>
        <dbReference type="ARBA" id="ARBA00022448"/>
    </source>
</evidence>
<comment type="cofactor">
    <cofactor evidence="8">
        <name>[4Fe-4S] cluster</name>
        <dbReference type="ChEBI" id="CHEBI:49883"/>
    </cofactor>
    <text evidence="8">Binds 2 [4Fe-4S] clusters per subunit.</text>
</comment>
<feature type="binding site" evidence="8">
    <location>
        <position position="406"/>
    </location>
    <ligand>
        <name>[4Fe-4S] cluster</name>
        <dbReference type="ChEBI" id="CHEBI:49883"/>
        <label>2</label>
    </ligand>
</feature>
<organism evidence="10 11">
    <name type="scientific">Intestinimonas massiliensis</name>
    <name type="common">ex Afouda et al. 2020</name>
    <dbReference type="NCBI Taxonomy" id="1673721"/>
    <lineage>
        <taxon>Bacteria</taxon>
        <taxon>Bacillati</taxon>
        <taxon>Bacillota</taxon>
        <taxon>Clostridia</taxon>
        <taxon>Eubacteriales</taxon>
        <taxon>Intestinimonas</taxon>
    </lineage>
</organism>
<keyword evidence="4 8" id="KW-0677">Repeat</keyword>
<keyword evidence="2 8" id="KW-0004">4Fe-4S</keyword>
<dbReference type="PROSITE" id="PS00198">
    <property type="entry name" value="4FE4S_FER_1"/>
    <property type="match status" value="1"/>
</dbReference>
<dbReference type="Pfam" id="PF13237">
    <property type="entry name" value="Fer4_10"/>
    <property type="match status" value="1"/>
</dbReference>
<evidence type="ECO:0000256" key="4">
    <source>
        <dbReference type="ARBA" id="ARBA00022737"/>
    </source>
</evidence>
<dbReference type="GO" id="GO:0046872">
    <property type="term" value="F:metal ion binding"/>
    <property type="evidence" value="ECO:0007669"/>
    <property type="project" value="UniProtKB-KW"/>
</dbReference>
<evidence type="ECO:0000256" key="3">
    <source>
        <dbReference type="ARBA" id="ARBA00022723"/>
    </source>
</evidence>
<feature type="binding site" evidence="8">
    <location>
        <position position="364"/>
    </location>
    <ligand>
        <name>[4Fe-4S] cluster</name>
        <dbReference type="ChEBI" id="CHEBI:49883"/>
        <label>1</label>
    </ligand>
</feature>
<keyword evidence="6 8" id="KW-0408">Iron</keyword>
<feature type="binding site" evidence="8">
    <location>
        <position position="413"/>
    </location>
    <ligand>
        <name>[4Fe-4S] cluster</name>
        <dbReference type="ChEBI" id="CHEBI:49883"/>
        <label>1</label>
    </ligand>
</feature>
<dbReference type="SUPFAM" id="SSF46548">
    <property type="entry name" value="alpha-helical ferredoxin"/>
    <property type="match status" value="1"/>
</dbReference>
<dbReference type="EC" id="7.-.-.-" evidence="8"/>
<dbReference type="AlphaFoldDB" id="A0AAW5JM36"/>
<comment type="caution">
    <text evidence="10">The sequence shown here is derived from an EMBL/GenBank/DDBJ whole genome shotgun (WGS) entry which is preliminary data.</text>
</comment>
<dbReference type="Pfam" id="PF13375">
    <property type="entry name" value="RnfC_N"/>
    <property type="match status" value="1"/>
</dbReference>
<dbReference type="InterPro" id="IPR019554">
    <property type="entry name" value="Soluble_ligand-bd"/>
</dbReference>
<evidence type="ECO:0000259" key="9">
    <source>
        <dbReference type="PROSITE" id="PS51379"/>
    </source>
</evidence>
<dbReference type="Gene3D" id="3.30.70.20">
    <property type="match status" value="1"/>
</dbReference>
<keyword evidence="7 8" id="KW-0411">Iron-sulfur</keyword>
<dbReference type="RefSeq" id="WP_256303337.1">
    <property type="nucleotide sequence ID" value="NZ_JANFYS010000005.1"/>
</dbReference>
<proteinExistence type="inferred from homology"/>
<dbReference type="HAMAP" id="MF_00461">
    <property type="entry name" value="RsxC_RnfC"/>
    <property type="match status" value="1"/>
</dbReference>
<keyword evidence="5 8" id="KW-0249">Electron transport</keyword>